<evidence type="ECO:0000313" key="3">
    <source>
        <dbReference type="Proteomes" id="UP001153387"/>
    </source>
</evidence>
<reference evidence="2 3" key="1">
    <citation type="submission" date="2022-10" db="EMBL/GenBank/DDBJ databases">
        <title>Comparative genomic analysis of Cohnella hashimotonis sp. nov., isolated from the International Space Station.</title>
        <authorList>
            <person name="Simpson A."/>
            <person name="Venkateswaran K."/>
        </authorList>
    </citation>
    <scope>NUCLEOTIDE SEQUENCE [LARGE SCALE GENOMIC DNA]</scope>
    <source>
        <strain evidence="2 3">DSM 18997</strain>
    </source>
</reference>
<protein>
    <submittedName>
        <fullName evidence="2">DinB family protein</fullName>
    </submittedName>
</protein>
<accession>A0A9X4KS42</accession>
<keyword evidence="3" id="KW-1185">Reference proteome</keyword>
<comment type="caution">
    <text evidence="2">The sequence shown here is derived from an EMBL/GenBank/DDBJ whole genome shotgun (WGS) entry which is preliminary data.</text>
</comment>
<dbReference type="InterPro" id="IPR024775">
    <property type="entry name" value="DinB-like"/>
</dbReference>
<evidence type="ECO:0000313" key="2">
    <source>
        <dbReference type="EMBL" id="MDG0794640.1"/>
    </source>
</evidence>
<gene>
    <name evidence="2" type="ORF">OMP38_30215</name>
</gene>
<dbReference type="EMBL" id="JAPDHZ010000006">
    <property type="protein sequence ID" value="MDG0794640.1"/>
    <property type="molecule type" value="Genomic_DNA"/>
</dbReference>
<organism evidence="2 3">
    <name type="scientific">Cohnella ginsengisoli</name>
    <dbReference type="NCBI Taxonomy" id="425004"/>
    <lineage>
        <taxon>Bacteria</taxon>
        <taxon>Bacillati</taxon>
        <taxon>Bacillota</taxon>
        <taxon>Bacilli</taxon>
        <taxon>Bacillales</taxon>
        <taxon>Paenibacillaceae</taxon>
        <taxon>Cohnella</taxon>
    </lineage>
</organism>
<dbReference type="Gene3D" id="1.20.120.450">
    <property type="entry name" value="dinb family like domain"/>
    <property type="match status" value="1"/>
</dbReference>
<sequence>MRERPNSNEYTPYQGQYVSLVPEGDLIEILESQKTRTLGLLSGLTEEEANSRYKPGKWSLKQVFGHISDNERIQSYRLLRIARGDRTNLPGYEQDELVPNGPFEDWSLSQLAEDYRTVREATLTLLRGLRASDWTRIGNANGHPVSVRALACINGGHELHHLRIVEEKYLKAK</sequence>
<dbReference type="RefSeq" id="WP_277568366.1">
    <property type="nucleotide sequence ID" value="NZ_JAPDHZ010000006.1"/>
</dbReference>
<dbReference type="Pfam" id="PF12867">
    <property type="entry name" value="DinB_2"/>
    <property type="match status" value="1"/>
</dbReference>
<dbReference type="InterPro" id="IPR034660">
    <property type="entry name" value="DinB/YfiT-like"/>
</dbReference>
<dbReference type="SUPFAM" id="SSF109854">
    <property type="entry name" value="DinB/YfiT-like putative metalloenzymes"/>
    <property type="match status" value="1"/>
</dbReference>
<dbReference type="Proteomes" id="UP001153387">
    <property type="component" value="Unassembled WGS sequence"/>
</dbReference>
<evidence type="ECO:0000259" key="1">
    <source>
        <dbReference type="Pfam" id="PF12867"/>
    </source>
</evidence>
<proteinExistence type="predicted"/>
<dbReference type="AlphaFoldDB" id="A0A9X4KS42"/>
<name>A0A9X4KS42_9BACL</name>
<feature type="domain" description="DinB-like" evidence="1">
    <location>
        <begin position="30"/>
        <end position="164"/>
    </location>
</feature>